<keyword evidence="9" id="KW-1185">Reference proteome</keyword>
<dbReference type="Proteomes" id="UP001652620">
    <property type="component" value="Chromosome 1"/>
</dbReference>
<feature type="region of interest" description="Disordered" evidence="7">
    <location>
        <begin position="81"/>
        <end position="153"/>
    </location>
</feature>
<proteinExistence type="predicted"/>
<sequence length="252" mass="29120">MGRSKVTTAEQYEKLCDMMATKRDIAQGFQKPPKEEVQEFWEEVARNLNALGPPTKDSNTWRKVWIDWKCYMKRKLSHNKKERMSTGGGPCHLQRLSPLEESGARDYGDSVEVEELAETTEMDISARSDDIPSTSRANSQNREVRADKESTSSLLKQQIQNQKEFYAETKKFNEAAFGKVEEVTTYLRHMNRSLETLAETAVKQLEEQKRHNRIKEELVQEKVEIKMQMLRLDPSMHCSPPQVISLPLLIPC</sequence>
<evidence type="ECO:0000256" key="6">
    <source>
        <dbReference type="ARBA" id="ARBA00025466"/>
    </source>
</evidence>
<dbReference type="InterPro" id="IPR028002">
    <property type="entry name" value="Myb_DNA-bind_5"/>
</dbReference>
<reference evidence="9" key="1">
    <citation type="submission" date="2025-05" db="UniProtKB">
        <authorList>
            <consortium name="RefSeq"/>
        </authorList>
    </citation>
    <scope>NUCLEOTIDE SEQUENCE [LARGE SCALE GENOMIC DNA]</scope>
</reference>
<organism evidence="9 10">
    <name type="scientific">Bactrocera dorsalis</name>
    <name type="common">Oriental fruit fly</name>
    <name type="synonym">Dacus dorsalis</name>
    <dbReference type="NCBI Taxonomy" id="27457"/>
    <lineage>
        <taxon>Eukaryota</taxon>
        <taxon>Metazoa</taxon>
        <taxon>Ecdysozoa</taxon>
        <taxon>Arthropoda</taxon>
        <taxon>Hexapoda</taxon>
        <taxon>Insecta</taxon>
        <taxon>Pterygota</taxon>
        <taxon>Neoptera</taxon>
        <taxon>Endopterygota</taxon>
        <taxon>Diptera</taxon>
        <taxon>Brachycera</taxon>
        <taxon>Muscomorpha</taxon>
        <taxon>Tephritoidea</taxon>
        <taxon>Tephritidae</taxon>
        <taxon>Bactrocera</taxon>
        <taxon>Bactrocera</taxon>
    </lineage>
</organism>
<dbReference type="Pfam" id="PF13873">
    <property type="entry name" value="Myb_DNA-bind_5"/>
    <property type="match status" value="1"/>
</dbReference>
<protein>
    <recommendedName>
        <fullName evidence="2">Regulatory protein zeste</fullName>
    </recommendedName>
</protein>
<evidence type="ECO:0000256" key="4">
    <source>
        <dbReference type="ARBA" id="ARBA00023125"/>
    </source>
</evidence>
<evidence type="ECO:0000256" key="2">
    <source>
        <dbReference type="ARBA" id="ARBA00016807"/>
    </source>
</evidence>
<dbReference type="GeneID" id="125777719"/>
<accession>A0ABM3JID9</accession>
<comment type="subunit">
    <text evidence="1">Self-associates forming complexes of several hundred monomers.</text>
</comment>
<comment type="function">
    <text evidence="6">Involved in transvection phenomena (= synapsis-dependent gene expression), where the synaptic pairing of chromosomes carrying genes with which zeste interacts influences the expression of these genes. Zeste binds to DNA and stimulates transcription from a nearby promoter.</text>
</comment>
<feature type="compositionally biased region" description="Acidic residues" evidence="7">
    <location>
        <begin position="109"/>
        <end position="121"/>
    </location>
</feature>
<feature type="compositionally biased region" description="Polar residues" evidence="7">
    <location>
        <begin position="131"/>
        <end position="141"/>
    </location>
</feature>
<dbReference type="PANTHER" id="PTHR23098:SF16">
    <property type="entry name" value="REGULATORY PROTEIN ZESTE"/>
    <property type="match status" value="1"/>
</dbReference>
<keyword evidence="4" id="KW-0238">DNA-binding</keyword>
<evidence type="ECO:0000256" key="1">
    <source>
        <dbReference type="ARBA" id="ARBA00011764"/>
    </source>
</evidence>
<name>A0ABM3JID9_BACDO</name>
<dbReference type="PANTHER" id="PTHR23098">
    <property type="entry name" value="AGAP001331-PA-RELATED"/>
    <property type="match status" value="1"/>
</dbReference>
<feature type="domain" description="Myb/SANT-like DNA-binding" evidence="8">
    <location>
        <begin position="3"/>
        <end position="77"/>
    </location>
</feature>
<keyword evidence="5" id="KW-0804">Transcription</keyword>
<keyword evidence="3" id="KW-0805">Transcription regulation</keyword>
<evidence type="ECO:0000256" key="7">
    <source>
        <dbReference type="SAM" id="MobiDB-lite"/>
    </source>
</evidence>
<evidence type="ECO:0000256" key="5">
    <source>
        <dbReference type="ARBA" id="ARBA00023163"/>
    </source>
</evidence>
<evidence type="ECO:0000259" key="8">
    <source>
        <dbReference type="Pfam" id="PF13873"/>
    </source>
</evidence>
<reference evidence="10" key="2">
    <citation type="submission" date="2025-08" db="UniProtKB">
        <authorList>
            <consortium name="RefSeq"/>
        </authorList>
    </citation>
    <scope>IDENTIFICATION</scope>
    <source>
        <tissue evidence="10">Adult</tissue>
    </source>
</reference>
<dbReference type="RefSeq" id="XP_049308998.1">
    <property type="nucleotide sequence ID" value="XM_049453041.1"/>
</dbReference>
<gene>
    <name evidence="10" type="primary">LOC125777719</name>
</gene>
<evidence type="ECO:0000313" key="9">
    <source>
        <dbReference type="Proteomes" id="UP001652620"/>
    </source>
</evidence>
<evidence type="ECO:0000313" key="10">
    <source>
        <dbReference type="RefSeq" id="XP_049308998.1"/>
    </source>
</evidence>
<evidence type="ECO:0000256" key="3">
    <source>
        <dbReference type="ARBA" id="ARBA00023015"/>
    </source>
</evidence>